<evidence type="ECO:0000313" key="2">
    <source>
        <dbReference type="Proteomes" id="UP000236370"/>
    </source>
</evidence>
<dbReference type="EMBL" id="NBAG03000083">
    <property type="protein sequence ID" value="PNI91036.1"/>
    <property type="molecule type" value="Genomic_DNA"/>
</dbReference>
<evidence type="ECO:0000313" key="1">
    <source>
        <dbReference type="EMBL" id="PNI91036.1"/>
    </source>
</evidence>
<reference evidence="1 2" key="1">
    <citation type="submission" date="2017-12" db="EMBL/GenBank/DDBJ databases">
        <title>High-resolution comparative analysis of great ape genomes.</title>
        <authorList>
            <person name="Pollen A."/>
            <person name="Hastie A."/>
            <person name="Hormozdiari F."/>
            <person name="Dougherty M."/>
            <person name="Liu R."/>
            <person name="Chaisson M."/>
            <person name="Hoppe E."/>
            <person name="Hill C."/>
            <person name="Pang A."/>
            <person name="Hillier L."/>
            <person name="Baker C."/>
            <person name="Armstrong J."/>
            <person name="Shendure J."/>
            <person name="Paten B."/>
            <person name="Wilson R."/>
            <person name="Chao H."/>
            <person name="Schneider V."/>
            <person name="Ventura M."/>
            <person name="Kronenberg Z."/>
            <person name="Murali S."/>
            <person name="Gordon D."/>
            <person name="Cantsilieris S."/>
            <person name="Munson K."/>
            <person name="Nelson B."/>
            <person name="Raja A."/>
            <person name="Underwood J."/>
            <person name="Diekhans M."/>
            <person name="Fiddes I."/>
            <person name="Haussler D."/>
            <person name="Eichler E."/>
        </authorList>
    </citation>
    <scope>NUCLEOTIDE SEQUENCE [LARGE SCALE GENOMIC DNA]</scope>
    <source>
        <strain evidence="1">Yerkes chimp pedigree #C0471</strain>
    </source>
</reference>
<dbReference type="Proteomes" id="UP000236370">
    <property type="component" value="Unassembled WGS sequence"/>
</dbReference>
<dbReference type="AlphaFoldDB" id="A0A2J8Q483"/>
<feature type="non-terminal residue" evidence="1">
    <location>
        <position position="1"/>
    </location>
</feature>
<sequence length="206" mass="22519">AARAAAASSVSTAASSLPAATPSWTWPITVTPTSVTTMPWPLRELCFSRCRWEAHLRTKESSGTSPAHTCMPRKRTAPSGVGSWTCFRTGWLISENLPPRPAQPTPRSWWHLTSSAEISTLITAPLMTSWSSNTPCSPTTGTPAAWGPVRRSRGPSVLCWTRTACTMRMCAPPTTCRRSWRVRRAAGSTWHFPPARARARRGGRSC</sequence>
<accession>A0A2J8Q483</accession>
<organism evidence="1 2">
    <name type="scientific">Pan troglodytes</name>
    <name type="common">Chimpanzee</name>
    <dbReference type="NCBI Taxonomy" id="9598"/>
    <lineage>
        <taxon>Eukaryota</taxon>
        <taxon>Metazoa</taxon>
        <taxon>Chordata</taxon>
        <taxon>Craniata</taxon>
        <taxon>Vertebrata</taxon>
        <taxon>Euteleostomi</taxon>
        <taxon>Mammalia</taxon>
        <taxon>Eutheria</taxon>
        <taxon>Euarchontoglires</taxon>
        <taxon>Primates</taxon>
        <taxon>Haplorrhini</taxon>
        <taxon>Catarrhini</taxon>
        <taxon>Hominidae</taxon>
        <taxon>Pan</taxon>
    </lineage>
</organism>
<gene>
    <name evidence="1" type="ORF">CK820_G0044620</name>
</gene>
<protein>
    <submittedName>
        <fullName evidence="1">SMPD3 isoform 11</fullName>
    </submittedName>
</protein>
<comment type="caution">
    <text evidence="1">The sequence shown here is derived from an EMBL/GenBank/DDBJ whole genome shotgun (WGS) entry which is preliminary data.</text>
</comment>
<proteinExistence type="predicted"/>
<name>A0A2J8Q483_PANTR</name>